<sequence length="344" mass="41566">MDKKDFLEHTDLFENRIKNELDKGLSHLKELINNDTSIPNIYTCVLEKDNEKYSYFLFPMVQDVDDCVYIKKEYYELEDIEGMTFIGQYILGSEKFKFKFILEKDERFNEQVNILYKSFILSNLPWQSFDKRYINRMYRVKILEDIDYLEDKTDAIIDYGLGDDYVFNMNIYWNIEKIQQISKKSLTILDDISYLYTLDKSNIDYYLLHEDERYIDDVLNYEDNVKIFSTKDDLYCFNILRVTKFDERFISNYTVNNLKLRNIVSLKDIVKIFKVNYGITIKDLFYSNENLSHLIIPDYNKQILKLKNSYLYLKLEKIQNYDDVIHLVNYLNNNLTTYEVRVYG</sequence>
<gene>
    <name evidence="1" type="ORF">VC03_01685</name>
</gene>
<proteinExistence type="predicted"/>
<dbReference type="PATRIC" id="fig|1069640.6.peg.319"/>
<evidence type="ECO:0000313" key="2">
    <source>
        <dbReference type="Proteomes" id="UP000033103"/>
    </source>
</evidence>
<accession>A0A0E3UUG9</accession>
<dbReference type="RefSeq" id="WP_046328384.1">
    <property type="nucleotide sequence ID" value="NZ_CP011280.1"/>
</dbReference>
<dbReference type="EMBL" id="CP011280">
    <property type="protein sequence ID" value="AKC95278.1"/>
    <property type="molecule type" value="Genomic_DNA"/>
</dbReference>
<dbReference type="Proteomes" id="UP000033103">
    <property type="component" value="Chromosome"/>
</dbReference>
<dbReference type="OrthoDB" id="95290at2"/>
<organism evidence="1 2">
    <name type="scientific">Sneathia vaginalis</name>
    <dbReference type="NCBI Taxonomy" id="187101"/>
    <lineage>
        <taxon>Bacteria</taxon>
        <taxon>Fusobacteriati</taxon>
        <taxon>Fusobacteriota</taxon>
        <taxon>Fusobacteriia</taxon>
        <taxon>Fusobacteriales</taxon>
        <taxon>Leptotrichiaceae</taxon>
        <taxon>Sneathia</taxon>
    </lineage>
</organism>
<reference evidence="1 2" key="1">
    <citation type="journal article" date="2012" name="BMC Genomics">
        <title>Genomic sequence analysis and characterization of Sneathia amnii sp. nov.</title>
        <authorList>
            <consortium name="Vaginal Microbiome Consortium (additional members)"/>
            <person name="Harwich M.D.Jr."/>
            <person name="Serrano M.G."/>
            <person name="Fettweis J.M."/>
            <person name="Alves J.M."/>
            <person name="Reimers M.A."/>
            <person name="Buck G.A."/>
            <person name="Jefferson K.K."/>
        </authorList>
    </citation>
    <scope>NUCLEOTIDE SEQUENCE [LARGE SCALE GENOMIC DNA]</scope>
    <source>
        <strain evidence="1 2">SN35</strain>
    </source>
</reference>
<name>A0A0E3UUG9_9FUSO</name>
<evidence type="ECO:0000313" key="1">
    <source>
        <dbReference type="EMBL" id="AKC95278.1"/>
    </source>
</evidence>
<keyword evidence="2" id="KW-1185">Reference proteome</keyword>
<dbReference type="AlphaFoldDB" id="A0A0E3UUG9"/>
<protein>
    <submittedName>
        <fullName evidence="1">Uncharacterized protein</fullName>
    </submittedName>
</protein>
<dbReference type="KEGG" id="sns:VC03_01685"/>
<dbReference type="STRING" id="187101.VC03_01685"/>
<dbReference type="HOGENOM" id="CLU_806311_0_0_0"/>